<feature type="region of interest" description="Disordered" evidence="1">
    <location>
        <begin position="1"/>
        <end position="42"/>
    </location>
</feature>
<evidence type="ECO:0000313" key="2">
    <source>
        <dbReference type="EMBL" id="GGD30198.1"/>
    </source>
</evidence>
<dbReference type="Proteomes" id="UP000617355">
    <property type="component" value="Unassembled WGS sequence"/>
</dbReference>
<evidence type="ECO:0000256" key="1">
    <source>
        <dbReference type="SAM" id="MobiDB-lite"/>
    </source>
</evidence>
<name>A0ABQ1QLE4_9RHOB</name>
<proteinExistence type="predicted"/>
<comment type="caution">
    <text evidence="2">The sequence shown here is derived from an EMBL/GenBank/DDBJ whole genome shotgun (WGS) entry which is preliminary data.</text>
</comment>
<organism evidence="2 3">
    <name type="scientific">Sinisalibacter lacisalsi</name>
    <dbReference type="NCBI Taxonomy" id="1526570"/>
    <lineage>
        <taxon>Bacteria</taxon>
        <taxon>Pseudomonadati</taxon>
        <taxon>Pseudomonadota</taxon>
        <taxon>Alphaproteobacteria</taxon>
        <taxon>Rhodobacterales</taxon>
        <taxon>Roseobacteraceae</taxon>
        <taxon>Sinisalibacter</taxon>
    </lineage>
</organism>
<sequence length="157" mass="17076">MARDPQQANERADAARRRNARKSTGPKTPGGKARSAANARRHGLARIVPEPARVLAMYRAILGDRAALPPKLRDPERRRIAWQLAQAQVQLDVIEAVFSDGAVAMLSEASAGEGAGACSAVLAEAFVMRARMQRYRTAAWRAQSRALAAWFDLGEVD</sequence>
<dbReference type="RefSeq" id="WP_188526814.1">
    <property type="nucleotide sequence ID" value="NZ_BMGI01000002.1"/>
</dbReference>
<evidence type="ECO:0000313" key="3">
    <source>
        <dbReference type="Proteomes" id="UP000617355"/>
    </source>
</evidence>
<accession>A0ABQ1QLE4</accession>
<keyword evidence="3" id="KW-1185">Reference proteome</keyword>
<reference evidence="3" key="1">
    <citation type="journal article" date="2019" name="Int. J. Syst. Evol. Microbiol.">
        <title>The Global Catalogue of Microorganisms (GCM) 10K type strain sequencing project: providing services to taxonomists for standard genome sequencing and annotation.</title>
        <authorList>
            <consortium name="The Broad Institute Genomics Platform"/>
            <consortium name="The Broad Institute Genome Sequencing Center for Infectious Disease"/>
            <person name="Wu L."/>
            <person name="Ma J."/>
        </authorList>
    </citation>
    <scope>NUCLEOTIDE SEQUENCE [LARGE SCALE GENOMIC DNA]</scope>
    <source>
        <strain evidence="3">CGMCC 1.12922</strain>
    </source>
</reference>
<dbReference type="EMBL" id="BMGI01000002">
    <property type="protein sequence ID" value="GGD30198.1"/>
    <property type="molecule type" value="Genomic_DNA"/>
</dbReference>
<gene>
    <name evidence="2" type="ORF">GCM10011358_12810</name>
</gene>
<protein>
    <submittedName>
        <fullName evidence="2">Uncharacterized protein</fullName>
    </submittedName>
</protein>